<protein>
    <submittedName>
        <fullName evidence="1">Uncharacterized protein</fullName>
    </submittedName>
</protein>
<accession>A0ABT7C2V8</accession>
<comment type="caution">
    <text evidence="1">The sequence shown here is derived from an EMBL/GenBank/DDBJ whole genome shotgun (WGS) entry which is preliminary data.</text>
</comment>
<dbReference type="RefSeq" id="WP_283760400.1">
    <property type="nucleotide sequence ID" value="NZ_JAQOSQ010000048.1"/>
</dbReference>
<sequence length="51" mass="5875">MKGKPAIASAMHRTYRPTIKPVSQVRDRILALAISDRDRNVKFCHDIREIV</sequence>
<dbReference type="Proteomes" id="UP001232992">
    <property type="component" value="Unassembled WGS sequence"/>
</dbReference>
<name>A0ABT7C2V8_9CYAN</name>
<evidence type="ECO:0000313" key="1">
    <source>
        <dbReference type="EMBL" id="MDJ1185761.1"/>
    </source>
</evidence>
<keyword evidence="2" id="KW-1185">Reference proteome</keyword>
<reference evidence="1 2" key="1">
    <citation type="submission" date="2023-01" db="EMBL/GenBank/DDBJ databases">
        <title>Novel diversity within Roseofilum (Cyanobacteria; Desertifilaceae) from marine benthic mats with descriptions of four novel species.</title>
        <authorList>
            <person name="Wang Y."/>
            <person name="Berthold D.E."/>
            <person name="Hu J."/>
            <person name="Lefler F.W."/>
            <person name="Laughinghouse H.D. IV."/>
        </authorList>
    </citation>
    <scope>NUCLEOTIDE SEQUENCE [LARGE SCALE GENOMIC DNA]</scope>
    <source>
        <strain evidence="1 2">BLCC-M143</strain>
    </source>
</reference>
<proteinExistence type="predicted"/>
<gene>
    <name evidence="1" type="ORF">PMH09_21490</name>
</gene>
<evidence type="ECO:0000313" key="2">
    <source>
        <dbReference type="Proteomes" id="UP001232992"/>
    </source>
</evidence>
<organism evidence="1 2">
    <name type="scientific">Roseofilum casamattae BLCC-M143</name>
    <dbReference type="NCBI Taxonomy" id="3022442"/>
    <lineage>
        <taxon>Bacteria</taxon>
        <taxon>Bacillati</taxon>
        <taxon>Cyanobacteriota</taxon>
        <taxon>Cyanophyceae</taxon>
        <taxon>Desertifilales</taxon>
        <taxon>Desertifilaceae</taxon>
        <taxon>Roseofilum</taxon>
        <taxon>Roseofilum casamattae</taxon>
    </lineage>
</organism>
<dbReference type="EMBL" id="JAQOSQ010000048">
    <property type="protein sequence ID" value="MDJ1185761.1"/>
    <property type="molecule type" value="Genomic_DNA"/>
</dbReference>